<dbReference type="KEGG" id="hhw:NCTC503_00965"/>
<dbReference type="AlphaFoldDB" id="A0A4U9R5H7"/>
<organism evidence="2 3">
    <name type="scientific">Hathewaya histolytica</name>
    <name type="common">Clostridium histolyticum</name>
    <dbReference type="NCBI Taxonomy" id="1498"/>
    <lineage>
        <taxon>Bacteria</taxon>
        <taxon>Bacillati</taxon>
        <taxon>Bacillota</taxon>
        <taxon>Clostridia</taxon>
        <taxon>Eubacteriales</taxon>
        <taxon>Clostridiaceae</taxon>
        <taxon>Hathewaya</taxon>
    </lineage>
</organism>
<dbReference type="InterPro" id="IPR012902">
    <property type="entry name" value="N_methyl_site"/>
</dbReference>
<proteinExistence type="predicted"/>
<keyword evidence="1" id="KW-0812">Transmembrane</keyword>
<evidence type="ECO:0000313" key="3">
    <source>
        <dbReference type="Proteomes" id="UP000308489"/>
    </source>
</evidence>
<name>A0A4U9R5H7_HATHI</name>
<protein>
    <submittedName>
        <fullName evidence="2">Prepilin-type N-terminal cleavage/methylation domain</fullName>
    </submittedName>
</protein>
<keyword evidence="3" id="KW-1185">Reference proteome</keyword>
<sequence>MKKNKGFTLIEVIISIAIISIVGFSVMNMFNTSTKVNRNAKELDYANLKATNTVEKIKNAPLEFTKTMDLRDEAYFKGEQGVINKEDADRLIKKYAKVIYYDYSWNEVSKKKDAKFKATVNLTEERFLGKPTSVKPKKYITNSTKEPTIYGNATDYLIIAVNIPKEARAPGINADFETYVLEDFTKEKFNEWLYSEGGHKEGGYKEVYINRIMRKDGLNRKDAQDKYYLTKNLGYDTFRLYALRDMQLEWQHDYEVATGVDGRSIDSIPFYLKFNNPNKKYNIEVLNDCSKKLDIYIVGDETKAIKKNTKFNLAQGTFSTTYLNEGRVYETKFHGNVTVSSVDNKRTLSKLPINQYRPN</sequence>
<evidence type="ECO:0000256" key="1">
    <source>
        <dbReference type="SAM" id="Phobius"/>
    </source>
</evidence>
<dbReference type="RefSeq" id="WP_138209671.1">
    <property type="nucleotide sequence ID" value="NZ_CBCRUQ010000004.1"/>
</dbReference>
<evidence type="ECO:0000313" key="2">
    <source>
        <dbReference type="EMBL" id="VTQ86672.1"/>
    </source>
</evidence>
<dbReference type="PROSITE" id="PS00409">
    <property type="entry name" value="PROKAR_NTER_METHYL"/>
    <property type="match status" value="1"/>
</dbReference>
<keyword evidence="1" id="KW-1133">Transmembrane helix</keyword>
<accession>A0A4U9R5H7</accession>
<gene>
    <name evidence="2" type="ORF">NCTC503_00965</name>
</gene>
<keyword evidence="1" id="KW-0472">Membrane</keyword>
<reference evidence="2 3" key="1">
    <citation type="submission" date="2019-05" db="EMBL/GenBank/DDBJ databases">
        <authorList>
            <consortium name="Pathogen Informatics"/>
        </authorList>
    </citation>
    <scope>NUCLEOTIDE SEQUENCE [LARGE SCALE GENOMIC DNA]</scope>
    <source>
        <strain evidence="2 3">NCTC503</strain>
    </source>
</reference>
<dbReference type="EMBL" id="LR590481">
    <property type="protein sequence ID" value="VTQ86672.1"/>
    <property type="molecule type" value="Genomic_DNA"/>
</dbReference>
<feature type="transmembrane region" description="Helical" evidence="1">
    <location>
        <begin position="7"/>
        <end position="30"/>
    </location>
</feature>
<dbReference type="Pfam" id="PF07963">
    <property type="entry name" value="N_methyl"/>
    <property type="match status" value="1"/>
</dbReference>
<dbReference type="Proteomes" id="UP000308489">
    <property type="component" value="Chromosome 1"/>
</dbReference>
<dbReference type="NCBIfam" id="TIGR02532">
    <property type="entry name" value="IV_pilin_GFxxxE"/>
    <property type="match status" value="1"/>
</dbReference>